<reference evidence="3" key="1">
    <citation type="journal article" date="2019" name="Int. J. Syst. Evol. Microbiol.">
        <title>The Global Catalogue of Microorganisms (GCM) 10K type strain sequencing project: providing services to taxonomists for standard genome sequencing and annotation.</title>
        <authorList>
            <consortium name="The Broad Institute Genomics Platform"/>
            <consortium name="The Broad Institute Genome Sequencing Center for Infectious Disease"/>
            <person name="Wu L."/>
            <person name="Ma J."/>
        </authorList>
    </citation>
    <scope>NUCLEOTIDE SEQUENCE [LARGE SCALE GENOMIC DNA]</scope>
    <source>
        <strain evidence="3">JCM 18302</strain>
    </source>
</reference>
<dbReference type="EMBL" id="BAABJO010000024">
    <property type="protein sequence ID" value="GAA5131693.1"/>
    <property type="molecule type" value="Genomic_DNA"/>
</dbReference>
<accession>A0ABP9NRK8</accession>
<evidence type="ECO:0000259" key="1">
    <source>
        <dbReference type="Pfam" id="PF01872"/>
    </source>
</evidence>
<evidence type="ECO:0000313" key="3">
    <source>
        <dbReference type="Proteomes" id="UP001500804"/>
    </source>
</evidence>
<gene>
    <name evidence="2" type="ORF">GCM10023320_55290</name>
</gene>
<feature type="domain" description="Bacterial bifunctional deaminase-reductase C-terminal" evidence="1">
    <location>
        <begin position="3"/>
        <end position="178"/>
    </location>
</feature>
<dbReference type="Pfam" id="PF01872">
    <property type="entry name" value="RibD_C"/>
    <property type="match status" value="1"/>
</dbReference>
<proteinExistence type="predicted"/>
<dbReference type="InterPro" id="IPR024072">
    <property type="entry name" value="DHFR-like_dom_sf"/>
</dbReference>
<evidence type="ECO:0000313" key="2">
    <source>
        <dbReference type="EMBL" id="GAA5131693.1"/>
    </source>
</evidence>
<dbReference type="Proteomes" id="UP001500804">
    <property type="component" value="Unassembled WGS sequence"/>
</dbReference>
<dbReference type="InterPro" id="IPR002734">
    <property type="entry name" value="RibDG_C"/>
</dbReference>
<dbReference type="RefSeq" id="WP_345608624.1">
    <property type="nucleotide sequence ID" value="NZ_BAABJO010000024.1"/>
</dbReference>
<name>A0ABP9NRK8_9PSEU</name>
<dbReference type="Gene3D" id="3.40.430.10">
    <property type="entry name" value="Dihydrofolate Reductase, subunit A"/>
    <property type="match status" value="1"/>
</dbReference>
<sequence>MGKVIVISFVTLDGVVEDPDGSGGTPQGGWAFRYGPEATAGDKFGLGPVLDTGVMVLGRTTWQLFSRIFGPRTDPFSQKMNAIPKIVASRSLERADGWQGSTVLQGGLDVEVARLTEDRDVVVPGSASVVDHLAARDLVDQYRLLVFPLVLGQGRRLFADGTAPVDLELTGTEALGPALRLVYDRHNIKES</sequence>
<comment type="caution">
    <text evidence="2">The sequence shown here is derived from an EMBL/GenBank/DDBJ whole genome shotgun (WGS) entry which is preliminary data.</text>
</comment>
<keyword evidence="3" id="KW-1185">Reference proteome</keyword>
<protein>
    <submittedName>
        <fullName evidence="2">Dihydrofolate reductase family protein</fullName>
    </submittedName>
</protein>
<dbReference type="SUPFAM" id="SSF53597">
    <property type="entry name" value="Dihydrofolate reductase-like"/>
    <property type="match status" value="1"/>
</dbReference>
<organism evidence="2 3">
    <name type="scientific">Pseudonocardia adelaidensis</name>
    <dbReference type="NCBI Taxonomy" id="648754"/>
    <lineage>
        <taxon>Bacteria</taxon>
        <taxon>Bacillati</taxon>
        <taxon>Actinomycetota</taxon>
        <taxon>Actinomycetes</taxon>
        <taxon>Pseudonocardiales</taxon>
        <taxon>Pseudonocardiaceae</taxon>
        <taxon>Pseudonocardia</taxon>
    </lineage>
</organism>